<dbReference type="EMBL" id="JALNTZ010000002">
    <property type="protein sequence ID" value="KAJ3661901.1"/>
    <property type="molecule type" value="Genomic_DNA"/>
</dbReference>
<evidence type="ECO:0000313" key="2">
    <source>
        <dbReference type="Proteomes" id="UP001168821"/>
    </source>
</evidence>
<name>A0AA38IX29_9CUCU</name>
<gene>
    <name evidence="1" type="ORF">Zmor_006277</name>
</gene>
<comment type="caution">
    <text evidence="1">The sequence shown here is derived from an EMBL/GenBank/DDBJ whole genome shotgun (WGS) entry which is preliminary data.</text>
</comment>
<dbReference type="AlphaFoldDB" id="A0AA38IX29"/>
<dbReference type="Proteomes" id="UP001168821">
    <property type="component" value="Unassembled WGS sequence"/>
</dbReference>
<protein>
    <submittedName>
        <fullName evidence="1">Uncharacterized protein</fullName>
    </submittedName>
</protein>
<organism evidence="1 2">
    <name type="scientific">Zophobas morio</name>
    <dbReference type="NCBI Taxonomy" id="2755281"/>
    <lineage>
        <taxon>Eukaryota</taxon>
        <taxon>Metazoa</taxon>
        <taxon>Ecdysozoa</taxon>
        <taxon>Arthropoda</taxon>
        <taxon>Hexapoda</taxon>
        <taxon>Insecta</taxon>
        <taxon>Pterygota</taxon>
        <taxon>Neoptera</taxon>
        <taxon>Endopterygota</taxon>
        <taxon>Coleoptera</taxon>
        <taxon>Polyphaga</taxon>
        <taxon>Cucujiformia</taxon>
        <taxon>Tenebrionidae</taxon>
        <taxon>Zophobas</taxon>
    </lineage>
</organism>
<proteinExistence type="predicted"/>
<keyword evidence="2" id="KW-1185">Reference proteome</keyword>
<evidence type="ECO:0000313" key="1">
    <source>
        <dbReference type="EMBL" id="KAJ3661901.1"/>
    </source>
</evidence>
<reference evidence="1" key="1">
    <citation type="journal article" date="2023" name="G3 (Bethesda)">
        <title>Whole genome assemblies of Zophobas morio and Tenebrio molitor.</title>
        <authorList>
            <person name="Kaur S."/>
            <person name="Stinson S.A."/>
            <person name="diCenzo G.C."/>
        </authorList>
    </citation>
    <scope>NUCLEOTIDE SEQUENCE</scope>
    <source>
        <strain evidence="1">QUZm001</strain>
    </source>
</reference>
<sequence>MSQEDFYNFSDLLKNVFVKKQKDSSGRRFLWHDCKWLKYTKQQGIIYYKKTLKKNDQFYEINFNRRGRPGAINLKQRYSDTVPIAEEKKQHLLELLPLVPVIYRRFYENLKTKAAADNDPDLETFDADNE</sequence>
<accession>A0AA38IX29</accession>